<protein>
    <recommendedName>
        <fullName evidence="3">Rieske domain-containing protein</fullName>
    </recommendedName>
</protein>
<dbReference type="InterPro" id="IPR036922">
    <property type="entry name" value="Rieske_2Fe-2S_sf"/>
</dbReference>
<name>A0A4Y8KTI9_9BACT</name>
<reference evidence="1 2" key="1">
    <citation type="submission" date="2019-03" db="EMBL/GenBank/DDBJ databases">
        <title>San Antonio Military Medical Center submission to MRSN (WRAIR), pending publication.</title>
        <authorList>
            <person name="Blyth D.M."/>
            <person name="Mccarthy S.L."/>
            <person name="Schall S.E."/>
            <person name="Stam J.A."/>
            <person name="Ong A.C."/>
            <person name="Mcgann P.T."/>
        </authorList>
    </citation>
    <scope>NUCLEOTIDE SEQUENCE [LARGE SCALE GENOMIC DNA]</scope>
    <source>
        <strain evidence="1 2">MRSN571793</strain>
    </source>
</reference>
<evidence type="ECO:0008006" key="3">
    <source>
        <dbReference type="Google" id="ProtNLM"/>
    </source>
</evidence>
<dbReference type="GO" id="GO:0051537">
    <property type="term" value="F:2 iron, 2 sulfur cluster binding"/>
    <property type="evidence" value="ECO:0007669"/>
    <property type="project" value="InterPro"/>
</dbReference>
<dbReference type="AlphaFoldDB" id="A0A4Y8KTI9"/>
<dbReference type="STRING" id="1121485.GCA_000426485_01562"/>
<dbReference type="Gene3D" id="2.102.10.10">
    <property type="entry name" value="Rieske [2Fe-2S] iron-sulphur domain"/>
    <property type="match status" value="1"/>
</dbReference>
<organism evidence="1 2">
    <name type="scientific">Dysgonomonas capnocytophagoides</name>
    <dbReference type="NCBI Taxonomy" id="45254"/>
    <lineage>
        <taxon>Bacteria</taxon>
        <taxon>Pseudomonadati</taxon>
        <taxon>Bacteroidota</taxon>
        <taxon>Bacteroidia</taxon>
        <taxon>Bacteroidales</taxon>
        <taxon>Dysgonomonadaceae</taxon>
        <taxon>Dysgonomonas</taxon>
    </lineage>
</organism>
<accession>A0A4Y8KTI9</accession>
<dbReference type="OrthoDB" id="1121472at2"/>
<evidence type="ECO:0000313" key="1">
    <source>
        <dbReference type="EMBL" id="TFD91937.1"/>
    </source>
</evidence>
<dbReference type="RefSeq" id="WP_134437612.1">
    <property type="nucleotide sequence ID" value="NZ_SOML01000019.1"/>
</dbReference>
<evidence type="ECO:0000313" key="2">
    <source>
        <dbReference type="Proteomes" id="UP000297861"/>
    </source>
</evidence>
<proteinExistence type="predicted"/>
<sequence length="145" mass="16371">MTNTIKRLTVLTIIFSLWGCEKSENMSTSIPDRPVNIVINTKTQHQFNEPYYRKSYNDQGYGGVLVINYSSGPEVNLAAFDKACPYEAAANNRVDSLNILQVQCPKCKSIFEIGDGTGRCKSGPSTERLRKYYINKNGDTYRIQN</sequence>
<dbReference type="EMBL" id="SOML01000019">
    <property type="protein sequence ID" value="TFD91937.1"/>
    <property type="molecule type" value="Genomic_DNA"/>
</dbReference>
<comment type="caution">
    <text evidence="1">The sequence shown here is derived from an EMBL/GenBank/DDBJ whole genome shotgun (WGS) entry which is preliminary data.</text>
</comment>
<gene>
    <name evidence="1" type="ORF">E2605_19060</name>
</gene>
<dbReference type="Proteomes" id="UP000297861">
    <property type="component" value="Unassembled WGS sequence"/>
</dbReference>
<keyword evidence="2" id="KW-1185">Reference proteome</keyword>